<dbReference type="AlphaFoldDB" id="A0A182J9Q2"/>
<proteinExistence type="predicted"/>
<accession>A0A182J9Q2</accession>
<name>A0A182J9Q2_ANOAO</name>
<evidence type="ECO:0000313" key="1">
    <source>
        <dbReference type="EnsemblMetazoa" id="AATE014025-PA.1"/>
    </source>
</evidence>
<dbReference type="EnsemblMetazoa" id="AATE014025-RA">
    <property type="protein sequence ID" value="AATE014025-PA.1"/>
    <property type="gene ID" value="AATE014025"/>
</dbReference>
<organism evidence="1">
    <name type="scientific">Anopheles atroparvus</name>
    <name type="common">European mosquito</name>
    <dbReference type="NCBI Taxonomy" id="41427"/>
    <lineage>
        <taxon>Eukaryota</taxon>
        <taxon>Metazoa</taxon>
        <taxon>Ecdysozoa</taxon>
        <taxon>Arthropoda</taxon>
        <taxon>Hexapoda</taxon>
        <taxon>Insecta</taxon>
        <taxon>Pterygota</taxon>
        <taxon>Neoptera</taxon>
        <taxon>Endopterygota</taxon>
        <taxon>Diptera</taxon>
        <taxon>Nematocera</taxon>
        <taxon>Culicoidea</taxon>
        <taxon>Culicidae</taxon>
        <taxon>Anophelinae</taxon>
        <taxon>Anopheles</taxon>
    </lineage>
</organism>
<sequence length="153" mass="16335">MESLIERDSPQQVEPLLQGNAGANGVTSVADATEKLSMSTGSSCEKEQTLTKNKQVELLLRELPSMLVSTPTHTLQVLDIYLIAFAVVRAVLYTVLAMAVLLLLLLLLLLLMNSSVGSPAWLKNSMLPPISIGSLMPLPPPALPPPLEGGPVR</sequence>
<dbReference type="VEuPathDB" id="VectorBase:AATE014025"/>
<reference evidence="1" key="1">
    <citation type="submission" date="2022-08" db="UniProtKB">
        <authorList>
            <consortium name="EnsemblMetazoa"/>
        </authorList>
    </citation>
    <scope>IDENTIFICATION</scope>
    <source>
        <strain evidence="1">EBRO</strain>
    </source>
</reference>
<protein>
    <submittedName>
        <fullName evidence="1">Uncharacterized protein</fullName>
    </submittedName>
</protein>